<dbReference type="PANTHER" id="PTHR28498">
    <property type="entry name" value="ZINC FINGER SWIM DOMAIN-CONTAINING PROTEIN 7"/>
    <property type="match status" value="1"/>
</dbReference>
<accession>A0A914W0X4</accession>
<keyword evidence="1" id="KW-1185">Reference proteome</keyword>
<dbReference type="WBParaSite" id="PSAMB.scaffold288size58989.g4230.t1">
    <property type="protein sequence ID" value="PSAMB.scaffold288size58989.g4230.t1"/>
    <property type="gene ID" value="PSAMB.scaffold288size58989.g4230"/>
</dbReference>
<dbReference type="GO" id="GO:0097196">
    <property type="term" value="C:Shu complex"/>
    <property type="evidence" value="ECO:0007669"/>
    <property type="project" value="TreeGrafter"/>
</dbReference>
<name>A0A914W0X4_9BILA</name>
<protein>
    <submittedName>
        <fullName evidence="2">Uncharacterized protein</fullName>
    </submittedName>
</protein>
<dbReference type="AlphaFoldDB" id="A0A914W0X4"/>
<evidence type="ECO:0000313" key="1">
    <source>
        <dbReference type="Proteomes" id="UP000887566"/>
    </source>
</evidence>
<reference evidence="2" key="1">
    <citation type="submission" date="2022-11" db="UniProtKB">
        <authorList>
            <consortium name="WormBaseParasite"/>
        </authorList>
    </citation>
    <scope>IDENTIFICATION</scope>
</reference>
<evidence type="ECO:0000313" key="2">
    <source>
        <dbReference type="WBParaSite" id="PSAMB.scaffold288size58989.g4230.t1"/>
    </source>
</evidence>
<dbReference type="Proteomes" id="UP000887566">
    <property type="component" value="Unplaced"/>
</dbReference>
<sequence>MSVPRDFSLLLDELREEVAQAGNDQKKIVDSLKVLHSLAGDCVIEAAHLCELKCVTKCVGATGRQIYEVSGPNKGYSTLYKLYPRINYCVCSVFQKKVVTRRQQLTVS</sequence>
<organism evidence="1 2">
    <name type="scientific">Plectus sambesii</name>
    <dbReference type="NCBI Taxonomy" id="2011161"/>
    <lineage>
        <taxon>Eukaryota</taxon>
        <taxon>Metazoa</taxon>
        <taxon>Ecdysozoa</taxon>
        <taxon>Nematoda</taxon>
        <taxon>Chromadorea</taxon>
        <taxon>Plectida</taxon>
        <taxon>Plectina</taxon>
        <taxon>Plectoidea</taxon>
        <taxon>Plectidae</taxon>
        <taxon>Plectus</taxon>
    </lineage>
</organism>
<dbReference type="GO" id="GO:0000724">
    <property type="term" value="P:double-strand break repair via homologous recombination"/>
    <property type="evidence" value="ECO:0007669"/>
    <property type="project" value="TreeGrafter"/>
</dbReference>
<proteinExistence type="predicted"/>
<dbReference type="PANTHER" id="PTHR28498:SF1">
    <property type="entry name" value="ZINC FINGER SWIM DOMAIN-CONTAINING PROTEIN 7"/>
    <property type="match status" value="1"/>
</dbReference>